<evidence type="ECO:0000256" key="5">
    <source>
        <dbReference type="SAM" id="MobiDB-lite"/>
    </source>
</evidence>
<dbReference type="Pfam" id="PF26305">
    <property type="entry name" value="CD_NTase_C"/>
    <property type="match status" value="1"/>
</dbReference>
<feature type="region of interest" description="Disordered" evidence="5">
    <location>
        <begin position="1"/>
        <end position="20"/>
    </location>
</feature>
<name>A0A090FIF7_MESPL</name>
<keyword evidence="2" id="KW-0548">Nucleotidyltransferase</keyword>
<dbReference type="SUPFAM" id="SSF81301">
    <property type="entry name" value="Nucleotidyltransferase"/>
    <property type="match status" value="1"/>
</dbReference>
<protein>
    <recommendedName>
        <fullName evidence="6">cGAS/DncV-like nucleotidyltransferase C-terminal helical domain-containing protein</fullName>
    </recommendedName>
</protein>
<dbReference type="GO" id="GO:0051607">
    <property type="term" value="P:defense response to virus"/>
    <property type="evidence" value="ECO:0007669"/>
    <property type="project" value="UniProtKB-KW"/>
</dbReference>
<keyword evidence="3" id="KW-0547">Nucleotide-binding</keyword>
<feature type="compositionally biased region" description="Polar residues" evidence="5">
    <location>
        <begin position="7"/>
        <end position="20"/>
    </location>
</feature>
<organism evidence="7 8">
    <name type="scientific">Mesorhizobium plurifarium</name>
    <dbReference type="NCBI Taxonomy" id="69974"/>
    <lineage>
        <taxon>Bacteria</taxon>
        <taxon>Pseudomonadati</taxon>
        <taxon>Pseudomonadota</taxon>
        <taxon>Alphaproteobacteria</taxon>
        <taxon>Hyphomicrobiales</taxon>
        <taxon>Phyllobacteriaceae</taxon>
        <taxon>Mesorhizobium</taxon>
    </lineage>
</organism>
<evidence type="ECO:0000256" key="4">
    <source>
        <dbReference type="ARBA" id="ARBA00023118"/>
    </source>
</evidence>
<evidence type="ECO:0000313" key="7">
    <source>
        <dbReference type="EMBL" id="CDX41414.1"/>
    </source>
</evidence>
<dbReference type="InterPro" id="IPR043519">
    <property type="entry name" value="NT_sf"/>
</dbReference>
<keyword evidence="1" id="KW-0808">Transferase</keyword>
<dbReference type="GeneID" id="31892105"/>
<evidence type="ECO:0000256" key="2">
    <source>
        <dbReference type="ARBA" id="ARBA00022695"/>
    </source>
</evidence>
<dbReference type="InterPro" id="IPR006116">
    <property type="entry name" value="NT_2-5OAS_ClassI-CCAase"/>
</dbReference>
<gene>
    <name evidence="7" type="ORF">MPLDJ20_330009</name>
</gene>
<keyword evidence="4" id="KW-0051">Antiviral defense</keyword>
<accession>A0A090FIF7</accession>
<feature type="domain" description="cGAS/DncV-like nucleotidyltransferase C-terminal helical" evidence="6">
    <location>
        <begin position="181"/>
        <end position="293"/>
    </location>
</feature>
<proteinExistence type="predicted"/>
<evidence type="ECO:0000256" key="3">
    <source>
        <dbReference type="ARBA" id="ARBA00022741"/>
    </source>
</evidence>
<evidence type="ECO:0000313" key="8">
    <source>
        <dbReference type="Proteomes" id="UP000046373"/>
    </source>
</evidence>
<dbReference type="Proteomes" id="UP000046373">
    <property type="component" value="Unassembled WGS sequence"/>
</dbReference>
<dbReference type="AlphaFoldDB" id="A0A090FIF7"/>
<dbReference type="EMBL" id="CCNB01000027">
    <property type="protein sequence ID" value="CDX41414.1"/>
    <property type="molecule type" value="Genomic_DNA"/>
</dbReference>
<dbReference type="InterPro" id="IPR058909">
    <property type="entry name" value="CD_NTase_C"/>
</dbReference>
<sequence>MAVSEAQLDTWSNQGSEQQSAATYQSIREVLDDPAAPYHSKSYEIFLQGSYGNKTNIWADSDVDIVICIDSVYYSDTSGLSAAEKQNFDRGFSRATYQLADFKREVFDWLRLKFGAGVRIGKKAIKIPGGNGRRDADVLVCAEHHNYISYPAQGVPQSRVGVVFWTTEGVEIVNYPKQHLENCTTKHQQTNQLFKRNVRVFKNMRNKMVDDGLIDKGLAPSYFLEGLLSNVPNQLFQMPYRTAVSNAIQFIINADRTEFTCANGYHWLLRDGHPVCWPPADYEVYMYQLRAFWA</sequence>
<dbReference type="CDD" id="cd05400">
    <property type="entry name" value="NT_2-5OAS_ClassI-CCAase"/>
    <property type="match status" value="1"/>
</dbReference>
<evidence type="ECO:0000256" key="1">
    <source>
        <dbReference type="ARBA" id="ARBA00022679"/>
    </source>
</evidence>
<dbReference type="GO" id="GO:0016779">
    <property type="term" value="F:nucleotidyltransferase activity"/>
    <property type="evidence" value="ECO:0007669"/>
    <property type="project" value="InterPro"/>
</dbReference>
<reference evidence="7 8" key="1">
    <citation type="submission" date="2014-08" db="EMBL/GenBank/DDBJ databases">
        <authorList>
            <person name="Moulin Lionel"/>
        </authorList>
    </citation>
    <scope>NUCLEOTIDE SEQUENCE [LARGE SCALE GENOMIC DNA]</scope>
</reference>
<evidence type="ECO:0000259" key="6">
    <source>
        <dbReference type="Pfam" id="PF26305"/>
    </source>
</evidence>